<feature type="compositionally biased region" description="Basic and acidic residues" evidence="5">
    <location>
        <begin position="72"/>
        <end position="104"/>
    </location>
</feature>
<feature type="transmembrane region" description="Helical" evidence="6">
    <location>
        <begin position="621"/>
        <end position="642"/>
    </location>
</feature>
<dbReference type="GO" id="GO:0005886">
    <property type="term" value="C:plasma membrane"/>
    <property type="evidence" value="ECO:0007669"/>
    <property type="project" value="TreeGrafter"/>
</dbReference>
<feature type="transmembrane region" description="Helical" evidence="6">
    <location>
        <begin position="372"/>
        <end position="399"/>
    </location>
</feature>
<feature type="transmembrane region" description="Helical" evidence="6">
    <location>
        <begin position="445"/>
        <end position="464"/>
    </location>
</feature>
<evidence type="ECO:0000313" key="9">
    <source>
        <dbReference type="Proteomes" id="UP000310189"/>
    </source>
</evidence>
<dbReference type="GO" id="GO:0003725">
    <property type="term" value="F:double-stranded RNA binding"/>
    <property type="evidence" value="ECO:0007669"/>
    <property type="project" value="InterPro"/>
</dbReference>
<feature type="transmembrane region" description="Helical" evidence="6">
    <location>
        <begin position="339"/>
        <end position="360"/>
    </location>
</feature>
<dbReference type="InterPro" id="IPR009548">
    <property type="entry name" value="Prkrip1"/>
</dbReference>
<feature type="region of interest" description="Disordered" evidence="5">
    <location>
        <begin position="47"/>
        <end position="66"/>
    </location>
</feature>
<keyword evidence="9" id="KW-1185">Reference proteome</keyword>
<dbReference type="GO" id="GO:0022857">
    <property type="term" value="F:transmembrane transporter activity"/>
    <property type="evidence" value="ECO:0007669"/>
    <property type="project" value="InterPro"/>
</dbReference>
<feature type="transmembrane region" description="Helical" evidence="6">
    <location>
        <begin position="248"/>
        <end position="267"/>
    </location>
</feature>
<evidence type="ECO:0000256" key="3">
    <source>
        <dbReference type="ARBA" id="ARBA00022989"/>
    </source>
</evidence>
<keyword evidence="2 6" id="KW-0812">Transmembrane</keyword>
<accession>A0A4T0FIS4</accession>
<feature type="transmembrane region" description="Helical" evidence="6">
    <location>
        <begin position="484"/>
        <end position="507"/>
    </location>
</feature>
<evidence type="ECO:0000313" key="8">
    <source>
        <dbReference type="EMBL" id="TIA88182.1"/>
    </source>
</evidence>
<dbReference type="PANTHER" id="PTHR23502">
    <property type="entry name" value="MAJOR FACILITATOR SUPERFAMILY"/>
    <property type="match status" value="1"/>
</dbReference>
<dbReference type="AlphaFoldDB" id="A0A4T0FIS4"/>
<feature type="domain" description="Major facilitator superfamily (MFS) profile" evidence="7">
    <location>
        <begin position="214"/>
        <end position="645"/>
    </location>
</feature>
<evidence type="ECO:0000256" key="4">
    <source>
        <dbReference type="ARBA" id="ARBA00023136"/>
    </source>
</evidence>
<dbReference type="FunFam" id="1.20.1250.20:FF:000011">
    <property type="entry name" value="MFS multidrug transporter, putative"/>
    <property type="match status" value="1"/>
</dbReference>
<dbReference type="Pfam" id="PF06658">
    <property type="entry name" value="DUF1168"/>
    <property type="match status" value="1"/>
</dbReference>
<evidence type="ECO:0000256" key="1">
    <source>
        <dbReference type="ARBA" id="ARBA00004141"/>
    </source>
</evidence>
<organism evidence="8 9">
    <name type="scientific">Wallemia hederae</name>
    <dbReference type="NCBI Taxonomy" id="1540922"/>
    <lineage>
        <taxon>Eukaryota</taxon>
        <taxon>Fungi</taxon>
        <taxon>Dikarya</taxon>
        <taxon>Basidiomycota</taxon>
        <taxon>Wallemiomycotina</taxon>
        <taxon>Wallemiomycetes</taxon>
        <taxon>Wallemiales</taxon>
        <taxon>Wallemiaceae</taxon>
        <taxon>Wallemia</taxon>
    </lineage>
</organism>
<reference evidence="8 9" key="1">
    <citation type="submission" date="2019-03" db="EMBL/GenBank/DDBJ databases">
        <title>Sequencing 23 genomes of Wallemia ichthyophaga.</title>
        <authorList>
            <person name="Gostincar C."/>
        </authorList>
    </citation>
    <scope>NUCLEOTIDE SEQUENCE [LARGE SCALE GENOMIC DNA]</scope>
    <source>
        <strain evidence="8 9">EXF-5753</strain>
    </source>
</reference>
<dbReference type="SUPFAM" id="SSF103473">
    <property type="entry name" value="MFS general substrate transporter"/>
    <property type="match status" value="1"/>
</dbReference>
<comment type="caution">
    <text evidence="8">The sequence shown here is derived from an EMBL/GenBank/DDBJ whole genome shotgun (WGS) entry which is preliminary data.</text>
</comment>
<dbReference type="Pfam" id="PF07690">
    <property type="entry name" value="MFS_1"/>
    <property type="match status" value="1"/>
</dbReference>
<feature type="region of interest" description="Disordered" evidence="5">
    <location>
        <begin position="72"/>
        <end position="186"/>
    </location>
</feature>
<dbReference type="InterPro" id="IPR036259">
    <property type="entry name" value="MFS_trans_sf"/>
</dbReference>
<name>A0A4T0FIS4_9BASI</name>
<feature type="transmembrane region" description="Helical" evidence="6">
    <location>
        <begin position="279"/>
        <end position="297"/>
    </location>
</feature>
<feature type="compositionally biased region" description="Basic residues" evidence="5">
    <location>
        <begin position="105"/>
        <end position="116"/>
    </location>
</feature>
<keyword evidence="3 6" id="KW-1133">Transmembrane helix</keyword>
<feature type="transmembrane region" description="Helical" evidence="6">
    <location>
        <begin position="303"/>
        <end position="327"/>
    </location>
</feature>
<dbReference type="InterPro" id="IPR020846">
    <property type="entry name" value="MFS_dom"/>
</dbReference>
<dbReference type="PROSITE" id="PS50850">
    <property type="entry name" value="MFS"/>
    <property type="match status" value="1"/>
</dbReference>
<feature type="transmembrane region" description="Helical" evidence="6">
    <location>
        <begin position="553"/>
        <end position="574"/>
    </location>
</feature>
<comment type="subcellular location">
    <subcellularLocation>
        <location evidence="1">Membrane</location>
        <topology evidence="1">Multi-pass membrane protein</topology>
    </subcellularLocation>
</comment>
<protein>
    <recommendedName>
        <fullName evidence="7">Major facilitator superfamily (MFS) profile domain-containing protein</fullName>
    </recommendedName>
</protein>
<sequence length="655" mass="72409">MTYARTPAEIQREQLDKLLDDPTKPVHIPDAPKKKEMAPAREMFAHVQGSSAGAGSGEFHVYKQSRRREYDRIQLMEEEKQEEARAADFAQRQKEREEAAEAKTSKNRQRRNKRKLGKADAKTKEANKDEDAEFKKRRIVGGDLAGGGEESSKDDSAAKDTGVGMTGKESDEHADTNIKTGASDDLEKQPEQLIVDSLGDDSPKLWPAWKRWSLTVFAGVIAIASAFASAATTGIAEDIIAEFHFTSDIEATLCLSLYMLGYVLGPIWGPASEAFGRKYTLVGCLWALTLFNIADAVAHTPEALYFCRFFAGFFGGCMIIVVGPCIGDMFTARDKQLALAIYACCPYLGPSMAPIVSGFIHDSGVDWRWTFWVISIFSGSCAIAAMLILPETYEPVLLVRKAKRLRKMHGDSRYVAPKELHAKGFKDVATTIFTKPFIMLAKEPMLAALSFYSSFVYGVQYLLFEAFNFVYSGEKDGHDMSNGVRGLTFLPLSIGSAIAAVVTALFFNRRYIKRLDKTGEKPPPEIRLEGACLGGIFGIVFFFWFGWTSYPWISPWSPIVASTLWGAAQCMVYLAQVSYINDCYTISAASALSGLVMCRSVFGAVFPLFANKMYGSIGPRWACTILGIVQVILAIVPWVLIYKGPAFRARSKFGQ</sequence>
<dbReference type="OrthoDB" id="6770063at2759"/>
<evidence type="ECO:0000256" key="5">
    <source>
        <dbReference type="SAM" id="MobiDB-lite"/>
    </source>
</evidence>
<dbReference type="EMBL" id="SPNW01000041">
    <property type="protein sequence ID" value="TIA88182.1"/>
    <property type="molecule type" value="Genomic_DNA"/>
</dbReference>
<dbReference type="InterPro" id="IPR011701">
    <property type="entry name" value="MFS"/>
</dbReference>
<feature type="transmembrane region" description="Helical" evidence="6">
    <location>
        <begin position="214"/>
        <end position="236"/>
    </location>
</feature>
<gene>
    <name evidence="8" type="ORF">E3P99_02720</name>
</gene>
<feature type="transmembrane region" description="Helical" evidence="6">
    <location>
        <begin position="586"/>
        <end position="609"/>
    </location>
</feature>
<dbReference type="PANTHER" id="PTHR23502:SF173">
    <property type="entry name" value="MFS-MULTIDRUG-RESISTANCE TRANSPORTER-RELATED"/>
    <property type="match status" value="1"/>
</dbReference>
<evidence type="ECO:0000256" key="6">
    <source>
        <dbReference type="SAM" id="Phobius"/>
    </source>
</evidence>
<feature type="transmembrane region" description="Helical" evidence="6">
    <location>
        <begin position="528"/>
        <end position="547"/>
    </location>
</feature>
<evidence type="ECO:0000256" key="2">
    <source>
        <dbReference type="ARBA" id="ARBA00022692"/>
    </source>
</evidence>
<keyword evidence="4 6" id="KW-0472">Membrane</keyword>
<evidence type="ECO:0000259" key="7">
    <source>
        <dbReference type="PROSITE" id="PS50850"/>
    </source>
</evidence>
<dbReference type="Gene3D" id="1.20.1250.20">
    <property type="entry name" value="MFS general substrate transporter like domains"/>
    <property type="match status" value="1"/>
</dbReference>
<dbReference type="Proteomes" id="UP000310189">
    <property type="component" value="Unassembled WGS sequence"/>
</dbReference>
<proteinExistence type="predicted"/>
<dbReference type="CDD" id="cd17323">
    <property type="entry name" value="MFS_Tpo1_MDR_like"/>
    <property type="match status" value="1"/>
</dbReference>
<feature type="compositionally biased region" description="Basic and acidic residues" evidence="5">
    <location>
        <begin position="117"/>
        <end position="129"/>
    </location>
</feature>